<evidence type="ECO:0000256" key="11">
    <source>
        <dbReference type="SAM" id="Phobius"/>
    </source>
</evidence>
<keyword evidence="8" id="KW-0675">Receptor</keyword>
<evidence type="ECO:0000256" key="6">
    <source>
        <dbReference type="ARBA" id="ARBA00022989"/>
    </source>
</evidence>
<dbReference type="SUPFAM" id="SSF56112">
    <property type="entry name" value="Protein kinase-like (PK-like)"/>
    <property type="match status" value="1"/>
</dbReference>
<protein>
    <recommendedName>
        <fullName evidence="16">Guanylate cyclase</fullName>
    </recommendedName>
</protein>
<evidence type="ECO:0000256" key="10">
    <source>
        <dbReference type="ARBA" id="ARBA00023239"/>
    </source>
</evidence>
<dbReference type="PRINTS" id="PR00255">
    <property type="entry name" value="NATPEPTIDER"/>
</dbReference>
<dbReference type="GO" id="GO:0001653">
    <property type="term" value="F:peptide receptor activity"/>
    <property type="evidence" value="ECO:0007669"/>
    <property type="project" value="TreeGrafter"/>
</dbReference>
<accession>A0AAE0S554</accession>
<dbReference type="GO" id="GO:0007168">
    <property type="term" value="P:receptor guanylyl cyclase signaling pathway"/>
    <property type="evidence" value="ECO:0007669"/>
    <property type="project" value="TreeGrafter"/>
</dbReference>
<dbReference type="Proteomes" id="UP001195483">
    <property type="component" value="Unassembled WGS sequence"/>
</dbReference>
<dbReference type="GO" id="GO:0004016">
    <property type="term" value="F:adenylate cyclase activity"/>
    <property type="evidence" value="ECO:0007669"/>
    <property type="project" value="TreeGrafter"/>
</dbReference>
<dbReference type="Gene3D" id="3.30.200.20">
    <property type="entry name" value="Phosphorylase Kinase, domain 1"/>
    <property type="match status" value="1"/>
</dbReference>
<dbReference type="FunFam" id="3.40.50.2300:FF:000153">
    <property type="entry name" value="Guanylate cyclase"/>
    <property type="match status" value="1"/>
</dbReference>
<dbReference type="PANTHER" id="PTHR11920">
    <property type="entry name" value="GUANYLYL CYCLASE"/>
    <property type="match status" value="1"/>
</dbReference>
<reference evidence="14" key="2">
    <citation type="journal article" date="2021" name="Genome Biol. Evol.">
        <title>Developing a high-quality reference genome for a parasitic bivalve with doubly uniparental inheritance (Bivalvia: Unionida).</title>
        <authorList>
            <person name="Smith C.H."/>
        </authorList>
    </citation>
    <scope>NUCLEOTIDE SEQUENCE</scope>
    <source>
        <strain evidence="14">CHS0354</strain>
        <tissue evidence="14">Mantle</tissue>
    </source>
</reference>
<keyword evidence="6 11" id="KW-1133">Transmembrane helix</keyword>
<keyword evidence="10" id="KW-0456">Lyase</keyword>
<dbReference type="InterPro" id="IPR001170">
    <property type="entry name" value="ANPR/GUC"/>
</dbReference>
<dbReference type="GO" id="GO:0004672">
    <property type="term" value="F:protein kinase activity"/>
    <property type="evidence" value="ECO:0007669"/>
    <property type="project" value="InterPro"/>
</dbReference>
<name>A0AAE0S554_9BIVA</name>
<evidence type="ECO:0000313" key="15">
    <source>
        <dbReference type="Proteomes" id="UP001195483"/>
    </source>
</evidence>
<dbReference type="Pfam" id="PF07714">
    <property type="entry name" value="PK_Tyr_Ser-Thr"/>
    <property type="match status" value="1"/>
</dbReference>
<dbReference type="InterPro" id="IPR028082">
    <property type="entry name" value="Peripla_BP_I"/>
</dbReference>
<evidence type="ECO:0000256" key="3">
    <source>
        <dbReference type="ARBA" id="ARBA00022692"/>
    </source>
</evidence>
<dbReference type="PANTHER" id="PTHR11920:SF494">
    <property type="entry name" value="ATRIAL NATRIURETIC PEPTIDE RECEPTOR 2"/>
    <property type="match status" value="1"/>
</dbReference>
<proteinExistence type="predicted"/>
<reference evidence="14" key="1">
    <citation type="journal article" date="2021" name="Genome Biol. Evol.">
        <title>A High-Quality Reference Genome for a Parasitic Bivalve with Doubly Uniparental Inheritance (Bivalvia: Unionida).</title>
        <authorList>
            <person name="Smith C.H."/>
        </authorList>
    </citation>
    <scope>NUCLEOTIDE SEQUENCE</scope>
    <source>
        <strain evidence="14">CHS0354</strain>
    </source>
</reference>
<dbReference type="AlphaFoldDB" id="A0AAE0S554"/>
<dbReference type="GO" id="GO:0004383">
    <property type="term" value="F:guanylate cyclase activity"/>
    <property type="evidence" value="ECO:0007669"/>
    <property type="project" value="UniProtKB-EC"/>
</dbReference>
<dbReference type="InterPro" id="IPR001245">
    <property type="entry name" value="Ser-Thr/Tyr_kinase_cat_dom"/>
</dbReference>
<dbReference type="GO" id="GO:0000166">
    <property type="term" value="F:nucleotide binding"/>
    <property type="evidence" value="ECO:0007669"/>
    <property type="project" value="UniProtKB-KW"/>
</dbReference>
<comment type="subcellular location">
    <subcellularLocation>
        <location evidence="2">Membrane</location>
        <topology evidence="2">Single-pass type I membrane protein</topology>
    </subcellularLocation>
</comment>
<organism evidence="14 15">
    <name type="scientific">Potamilus streckersoni</name>
    <dbReference type="NCBI Taxonomy" id="2493646"/>
    <lineage>
        <taxon>Eukaryota</taxon>
        <taxon>Metazoa</taxon>
        <taxon>Spiralia</taxon>
        <taxon>Lophotrochozoa</taxon>
        <taxon>Mollusca</taxon>
        <taxon>Bivalvia</taxon>
        <taxon>Autobranchia</taxon>
        <taxon>Heteroconchia</taxon>
        <taxon>Palaeoheterodonta</taxon>
        <taxon>Unionida</taxon>
        <taxon>Unionoidea</taxon>
        <taxon>Unionidae</taxon>
        <taxon>Ambleminae</taxon>
        <taxon>Lampsilini</taxon>
        <taxon>Potamilus</taxon>
    </lineage>
</organism>
<feature type="domain" description="Receptor ligand binding region" evidence="12">
    <location>
        <begin position="36"/>
        <end position="225"/>
    </location>
</feature>
<dbReference type="InterPro" id="IPR001828">
    <property type="entry name" value="ANF_lig-bd_rcpt"/>
</dbReference>
<feature type="transmembrane region" description="Helical" evidence="11">
    <location>
        <begin position="285"/>
        <end position="307"/>
    </location>
</feature>
<gene>
    <name evidence="14" type="ORF">CHS0354_020134</name>
</gene>
<evidence type="ECO:0000256" key="9">
    <source>
        <dbReference type="ARBA" id="ARBA00023180"/>
    </source>
</evidence>
<keyword evidence="7 11" id="KW-0472">Membrane</keyword>
<sequence length="464" mass="52874">MIYDINHLHSNVLANSLIVGFQKQDFRPYLHGYLESTNESFRDILRDVSKLARVILLIVPGDSVRRIMLAAFDLGYIRSGEYVFFDVELFPFPGDYWGNHDWRRGDDRDGDAQEAFSALLKVSLHHPHGEQWNNFTIRVQQLAWENYKFSYGDEKVNFFVGAFYDAVLLYGMVLNETLEEGLDPHDGYNFTRRAWNRVFEGVTGTVIIDNNGDRETTYSVLDMDPTTGDFEVVANYYGGSSYYIPVYGKQIHWAGGRLTAPPNKPLCGFRGDNPACNMSDNNPNLVYIIVGICIASFILAFLTIIAVRIHRRENELNDLVWRVNYNDLIFIGPESDGFSRLSQRTMTQSGSWANDSVRQFQLNTKFARYKGNLVVVKRLATEKLDLNREVLLELKQVRSVQHVNLTRFVGACVDPGNVCILIEHCRKGSLQINKGNLRSRSGRKASLIPNPICKEVDLKPTAYA</sequence>
<keyword evidence="15" id="KW-1185">Reference proteome</keyword>
<evidence type="ECO:0000256" key="7">
    <source>
        <dbReference type="ARBA" id="ARBA00023136"/>
    </source>
</evidence>
<dbReference type="SUPFAM" id="SSF53822">
    <property type="entry name" value="Periplasmic binding protein-like I"/>
    <property type="match status" value="1"/>
</dbReference>
<dbReference type="InterPro" id="IPR011009">
    <property type="entry name" value="Kinase-like_dom_sf"/>
</dbReference>
<reference evidence="14" key="3">
    <citation type="submission" date="2023-05" db="EMBL/GenBank/DDBJ databases">
        <authorList>
            <person name="Smith C.H."/>
        </authorList>
    </citation>
    <scope>NUCLEOTIDE SEQUENCE</scope>
    <source>
        <strain evidence="14">CHS0354</strain>
        <tissue evidence="14">Mantle</tissue>
    </source>
</reference>
<comment type="caution">
    <text evidence="14">The sequence shown here is derived from an EMBL/GenBank/DDBJ whole genome shotgun (WGS) entry which is preliminary data.</text>
</comment>
<keyword evidence="5" id="KW-0547">Nucleotide-binding</keyword>
<evidence type="ECO:0000256" key="1">
    <source>
        <dbReference type="ARBA" id="ARBA00001436"/>
    </source>
</evidence>
<dbReference type="EMBL" id="JAEAOA010001226">
    <property type="protein sequence ID" value="KAK3585417.1"/>
    <property type="molecule type" value="Genomic_DNA"/>
</dbReference>
<dbReference type="Gene3D" id="3.40.50.2300">
    <property type="match status" value="2"/>
</dbReference>
<dbReference type="Pfam" id="PF01094">
    <property type="entry name" value="ANF_receptor"/>
    <property type="match status" value="1"/>
</dbReference>
<evidence type="ECO:0000256" key="8">
    <source>
        <dbReference type="ARBA" id="ARBA00023170"/>
    </source>
</evidence>
<evidence type="ECO:0000259" key="13">
    <source>
        <dbReference type="Pfam" id="PF07714"/>
    </source>
</evidence>
<comment type="catalytic activity">
    <reaction evidence="1">
        <text>GTP = 3',5'-cyclic GMP + diphosphate</text>
        <dbReference type="Rhea" id="RHEA:13665"/>
        <dbReference type="ChEBI" id="CHEBI:33019"/>
        <dbReference type="ChEBI" id="CHEBI:37565"/>
        <dbReference type="ChEBI" id="CHEBI:57746"/>
        <dbReference type="EC" id="4.6.1.2"/>
    </reaction>
</comment>
<evidence type="ECO:0000256" key="4">
    <source>
        <dbReference type="ARBA" id="ARBA00022729"/>
    </source>
</evidence>
<keyword evidence="4" id="KW-0732">Signal</keyword>
<dbReference type="GO" id="GO:0005886">
    <property type="term" value="C:plasma membrane"/>
    <property type="evidence" value="ECO:0007669"/>
    <property type="project" value="TreeGrafter"/>
</dbReference>
<feature type="domain" description="Serine-threonine/tyrosine-protein kinase catalytic" evidence="13">
    <location>
        <begin position="369"/>
        <end position="431"/>
    </location>
</feature>
<evidence type="ECO:0008006" key="16">
    <source>
        <dbReference type="Google" id="ProtNLM"/>
    </source>
</evidence>
<evidence type="ECO:0000259" key="12">
    <source>
        <dbReference type="Pfam" id="PF01094"/>
    </source>
</evidence>
<keyword evidence="3 11" id="KW-0812">Transmembrane</keyword>
<evidence type="ECO:0000313" key="14">
    <source>
        <dbReference type="EMBL" id="KAK3585417.1"/>
    </source>
</evidence>
<evidence type="ECO:0000256" key="2">
    <source>
        <dbReference type="ARBA" id="ARBA00004479"/>
    </source>
</evidence>
<dbReference type="InterPro" id="IPR050401">
    <property type="entry name" value="Cyclic_nucleotide_synthase"/>
</dbReference>
<keyword evidence="9" id="KW-0325">Glycoprotein</keyword>
<evidence type="ECO:0000256" key="5">
    <source>
        <dbReference type="ARBA" id="ARBA00022741"/>
    </source>
</evidence>